<keyword evidence="2 7" id="KW-0812">Transmembrane</keyword>
<organism evidence="9 10">
    <name type="scientific">Absidia repens</name>
    <dbReference type="NCBI Taxonomy" id="90262"/>
    <lineage>
        <taxon>Eukaryota</taxon>
        <taxon>Fungi</taxon>
        <taxon>Fungi incertae sedis</taxon>
        <taxon>Mucoromycota</taxon>
        <taxon>Mucoromycotina</taxon>
        <taxon>Mucoromycetes</taxon>
        <taxon>Mucorales</taxon>
        <taxon>Cunninghamellaceae</taxon>
        <taxon>Absidia</taxon>
    </lineage>
</organism>
<dbReference type="GO" id="GO:0005637">
    <property type="term" value="C:nuclear inner membrane"/>
    <property type="evidence" value="ECO:0007669"/>
    <property type="project" value="InterPro"/>
</dbReference>
<evidence type="ECO:0000259" key="8">
    <source>
        <dbReference type="Pfam" id="PF09402"/>
    </source>
</evidence>
<dbReference type="Proteomes" id="UP000193560">
    <property type="component" value="Unassembled WGS sequence"/>
</dbReference>
<keyword evidence="10" id="KW-1185">Reference proteome</keyword>
<comment type="subcellular location">
    <subcellularLocation>
        <location evidence="1">Nucleus membrane</location>
    </subcellularLocation>
</comment>
<feature type="compositionally biased region" description="Basic and acidic residues" evidence="6">
    <location>
        <begin position="1"/>
        <end position="15"/>
    </location>
</feature>
<protein>
    <submittedName>
        <fullName evidence="9">Man1-Src1p-C-terminal domain-domain-containing protein</fullName>
    </submittedName>
</protein>
<evidence type="ECO:0000256" key="1">
    <source>
        <dbReference type="ARBA" id="ARBA00004126"/>
    </source>
</evidence>
<keyword evidence="4 7" id="KW-0472">Membrane</keyword>
<keyword evidence="3 7" id="KW-1133">Transmembrane helix</keyword>
<gene>
    <name evidence="9" type="ORF">BCR42DRAFT_455029</name>
</gene>
<evidence type="ECO:0000313" key="9">
    <source>
        <dbReference type="EMBL" id="ORZ09579.1"/>
    </source>
</evidence>
<evidence type="ECO:0000256" key="5">
    <source>
        <dbReference type="ARBA" id="ARBA00023242"/>
    </source>
</evidence>
<dbReference type="PANTHER" id="PTHR47808:SF2">
    <property type="entry name" value="LEM DOMAIN-CONTAINING PROTEIN 2"/>
    <property type="match status" value="1"/>
</dbReference>
<feature type="compositionally biased region" description="Basic residues" evidence="6">
    <location>
        <begin position="18"/>
        <end position="32"/>
    </location>
</feature>
<feature type="compositionally biased region" description="Basic and acidic residues" evidence="6">
    <location>
        <begin position="33"/>
        <end position="45"/>
    </location>
</feature>
<reference evidence="9 10" key="1">
    <citation type="submission" date="2016-07" db="EMBL/GenBank/DDBJ databases">
        <title>Pervasive Adenine N6-methylation of Active Genes in Fungi.</title>
        <authorList>
            <consortium name="DOE Joint Genome Institute"/>
            <person name="Mondo S.J."/>
            <person name="Dannebaum R.O."/>
            <person name="Kuo R.C."/>
            <person name="Labutti K."/>
            <person name="Haridas S."/>
            <person name="Kuo A."/>
            <person name="Salamov A."/>
            <person name="Ahrendt S.R."/>
            <person name="Lipzen A."/>
            <person name="Sullivan W."/>
            <person name="Andreopoulos W.B."/>
            <person name="Clum A."/>
            <person name="Lindquist E."/>
            <person name="Daum C."/>
            <person name="Ramamoorthy G.K."/>
            <person name="Gryganskyi A."/>
            <person name="Culley D."/>
            <person name="Magnuson J.K."/>
            <person name="James T.Y."/>
            <person name="O'Malley M.A."/>
            <person name="Stajich J.E."/>
            <person name="Spatafora J.W."/>
            <person name="Visel A."/>
            <person name="Grigoriev I.V."/>
        </authorList>
    </citation>
    <scope>NUCLEOTIDE SEQUENCE [LARGE SCALE GENOMIC DNA]</scope>
    <source>
        <strain evidence="9 10">NRRL 1336</strain>
    </source>
</reference>
<evidence type="ECO:0000256" key="4">
    <source>
        <dbReference type="ARBA" id="ARBA00023136"/>
    </source>
</evidence>
<feature type="transmembrane region" description="Helical" evidence="7">
    <location>
        <begin position="376"/>
        <end position="395"/>
    </location>
</feature>
<dbReference type="STRING" id="90262.A0A1X2I5A0"/>
<evidence type="ECO:0000256" key="7">
    <source>
        <dbReference type="SAM" id="Phobius"/>
    </source>
</evidence>
<dbReference type="GO" id="GO:0005783">
    <property type="term" value="C:endoplasmic reticulum"/>
    <property type="evidence" value="ECO:0007669"/>
    <property type="project" value="TreeGrafter"/>
</dbReference>
<proteinExistence type="predicted"/>
<dbReference type="GO" id="GO:0003682">
    <property type="term" value="F:chromatin binding"/>
    <property type="evidence" value="ECO:0007669"/>
    <property type="project" value="InterPro"/>
</dbReference>
<dbReference type="PANTHER" id="PTHR47808">
    <property type="entry name" value="INNER NUCLEAR MEMBRANE PROTEIN HEH2-RELATED"/>
    <property type="match status" value="1"/>
</dbReference>
<feature type="region of interest" description="Disordered" evidence="6">
    <location>
        <begin position="1"/>
        <end position="97"/>
    </location>
</feature>
<feature type="domain" description="Man1/Src1-like C-terminal" evidence="8">
    <location>
        <begin position="163"/>
        <end position="488"/>
    </location>
</feature>
<accession>A0A1X2I5A0</accession>
<feature type="transmembrane region" description="Helical" evidence="7">
    <location>
        <begin position="148"/>
        <end position="168"/>
    </location>
</feature>
<dbReference type="GO" id="GO:0034399">
    <property type="term" value="C:nuclear periphery"/>
    <property type="evidence" value="ECO:0007669"/>
    <property type="project" value="TreeGrafter"/>
</dbReference>
<dbReference type="InterPro" id="IPR044780">
    <property type="entry name" value="Heh2/Src1"/>
</dbReference>
<evidence type="ECO:0000256" key="3">
    <source>
        <dbReference type="ARBA" id="ARBA00022989"/>
    </source>
</evidence>
<feature type="compositionally biased region" description="Acidic residues" evidence="6">
    <location>
        <begin position="77"/>
        <end position="86"/>
    </location>
</feature>
<keyword evidence="5" id="KW-0539">Nucleus</keyword>
<dbReference type="InterPro" id="IPR018996">
    <property type="entry name" value="Man1/Src1-like_C"/>
</dbReference>
<sequence>MGRKPGRPEDTEATIKRGNGRQRSRSRKKRTKKTEVSKSQQHEPFNHAPIQSQLHEASSALVLTPKDTGNDGGKIDDDYDDDDDDDYSYKDTDSDHEESLDEVESDELAHLLHDQALDLSSNQIPTLYYPTLKNRLYAIMRSVKIEHIYITIKWIIAFTILVIILGLIGQMHAVVRKNGYCDSYYQNSGESTGVTHFRGGNACIPCPANGECINGELFCKPLYRPHRSFLNKLVNMVWPTAQKCTRDPVMISYATKMERKMRSYLSQQQGNLQCRDSRLLSSAYNTRTHPITFPLVRTDASHMMVTLKHSFGLPPAYNQNHQVELDHLATLALDMVQKNEHVITWENNGRLYLGTDVAEYSFWCWCWVTLCGLPSFIRLSIPVLALCSAVFILLYRYYQAWATRRHYVKVYTEKALDILKLQREKHLSEADSYSPGCSTNYLRQHVMESTNENSINMWKSVVEQLQQHPCLRHGYTDENGDLLQYFEWL</sequence>
<dbReference type="Pfam" id="PF09402">
    <property type="entry name" value="MSC"/>
    <property type="match status" value="1"/>
</dbReference>
<evidence type="ECO:0000313" key="10">
    <source>
        <dbReference type="Proteomes" id="UP000193560"/>
    </source>
</evidence>
<comment type="caution">
    <text evidence="9">The sequence shown here is derived from an EMBL/GenBank/DDBJ whole genome shotgun (WGS) entry which is preliminary data.</text>
</comment>
<dbReference type="GO" id="GO:0071763">
    <property type="term" value="P:nuclear membrane organization"/>
    <property type="evidence" value="ECO:0007669"/>
    <property type="project" value="TreeGrafter"/>
</dbReference>
<dbReference type="EMBL" id="MCGE01000027">
    <property type="protein sequence ID" value="ORZ09579.1"/>
    <property type="molecule type" value="Genomic_DNA"/>
</dbReference>
<name>A0A1X2I5A0_9FUNG</name>
<evidence type="ECO:0000256" key="6">
    <source>
        <dbReference type="SAM" id="MobiDB-lite"/>
    </source>
</evidence>
<dbReference type="AlphaFoldDB" id="A0A1X2I5A0"/>
<evidence type="ECO:0000256" key="2">
    <source>
        <dbReference type="ARBA" id="ARBA00022692"/>
    </source>
</evidence>
<dbReference type="OrthoDB" id="2503928at2759"/>